<dbReference type="InterPro" id="IPR029063">
    <property type="entry name" value="SAM-dependent_MTases_sf"/>
</dbReference>
<keyword evidence="1" id="KW-0489">Methyltransferase</keyword>
<dbReference type="PANTHER" id="PTHR12049:SF7">
    <property type="entry name" value="PROTEIN ARGININE METHYLTRANSFERASE NDUFAF7, MITOCHONDRIAL"/>
    <property type="match status" value="1"/>
</dbReference>
<gene>
    <name evidence="4" type="ORF">PAMC26577_10400</name>
</gene>
<accession>A0A242MYZ3</accession>
<dbReference type="EMBL" id="NBTZ01000034">
    <property type="protein sequence ID" value="OTP76657.1"/>
    <property type="molecule type" value="Genomic_DNA"/>
</dbReference>
<evidence type="ECO:0000313" key="4">
    <source>
        <dbReference type="EMBL" id="OTP76657.1"/>
    </source>
</evidence>
<dbReference type="Proteomes" id="UP000195221">
    <property type="component" value="Unassembled WGS sequence"/>
</dbReference>
<dbReference type="InterPro" id="IPR038375">
    <property type="entry name" value="NDUFAF7_sf"/>
</dbReference>
<feature type="region of interest" description="Disordered" evidence="3">
    <location>
        <begin position="1"/>
        <end position="34"/>
    </location>
</feature>
<evidence type="ECO:0000256" key="1">
    <source>
        <dbReference type="ARBA" id="ARBA00022603"/>
    </source>
</evidence>
<dbReference type="AlphaFoldDB" id="A0A242MYZ3"/>
<keyword evidence="2" id="KW-0808">Transferase</keyword>
<dbReference type="PANTHER" id="PTHR12049">
    <property type="entry name" value="PROTEIN ARGININE METHYLTRANSFERASE NDUFAF7, MITOCHONDRIAL"/>
    <property type="match status" value="1"/>
</dbReference>
<name>A0A242MYZ3_CABSO</name>
<dbReference type="GO" id="GO:0035243">
    <property type="term" value="F:protein-arginine omega-N symmetric methyltransferase activity"/>
    <property type="evidence" value="ECO:0007669"/>
    <property type="project" value="TreeGrafter"/>
</dbReference>
<dbReference type="Gene3D" id="3.40.50.12710">
    <property type="match status" value="1"/>
</dbReference>
<comment type="caution">
    <text evidence="4">The sequence shown here is derived from an EMBL/GenBank/DDBJ whole genome shotgun (WGS) entry which is preliminary data.</text>
</comment>
<evidence type="ECO:0000256" key="2">
    <source>
        <dbReference type="ARBA" id="ARBA00022679"/>
    </source>
</evidence>
<dbReference type="GO" id="GO:0032259">
    <property type="term" value="P:methylation"/>
    <property type="evidence" value="ECO:0007669"/>
    <property type="project" value="UniProtKB-KW"/>
</dbReference>
<protein>
    <recommendedName>
        <fullName evidence="6">SAM-dependent MidA family methyltransferase</fullName>
    </recommendedName>
</protein>
<organism evidence="4 5">
    <name type="scientific">Caballeronia sordidicola</name>
    <name type="common">Burkholderia sordidicola</name>
    <dbReference type="NCBI Taxonomy" id="196367"/>
    <lineage>
        <taxon>Bacteria</taxon>
        <taxon>Pseudomonadati</taxon>
        <taxon>Pseudomonadota</taxon>
        <taxon>Betaproteobacteria</taxon>
        <taxon>Burkholderiales</taxon>
        <taxon>Burkholderiaceae</taxon>
        <taxon>Caballeronia</taxon>
    </lineage>
</organism>
<dbReference type="SUPFAM" id="SSF53335">
    <property type="entry name" value="S-adenosyl-L-methionine-dependent methyltransferases"/>
    <property type="match status" value="1"/>
</dbReference>
<evidence type="ECO:0000256" key="3">
    <source>
        <dbReference type="SAM" id="MobiDB-lite"/>
    </source>
</evidence>
<dbReference type="Pfam" id="PF02636">
    <property type="entry name" value="Methyltransf_28"/>
    <property type="match status" value="1"/>
</dbReference>
<evidence type="ECO:0000313" key="5">
    <source>
        <dbReference type="Proteomes" id="UP000195221"/>
    </source>
</evidence>
<evidence type="ECO:0008006" key="6">
    <source>
        <dbReference type="Google" id="ProtNLM"/>
    </source>
</evidence>
<dbReference type="InterPro" id="IPR003788">
    <property type="entry name" value="NDUFAF7"/>
</dbReference>
<proteinExistence type="predicted"/>
<reference evidence="4 5" key="1">
    <citation type="submission" date="2017-03" db="EMBL/GenBank/DDBJ databases">
        <title>Genome analysis of strain PAMC 26577.</title>
        <authorList>
            <person name="Oh H.-M."/>
            <person name="Yang J.-A."/>
        </authorList>
    </citation>
    <scope>NUCLEOTIDE SEQUENCE [LARGE SCALE GENOMIC DNA]</scope>
    <source>
        <strain evidence="4 5">PAMC 26577</strain>
    </source>
</reference>
<feature type="compositionally biased region" description="Acidic residues" evidence="3">
    <location>
        <begin position="1"/>
        <end position="13"/>
    </location>
</feature>
<sequence length="423" mass="46043">MGAEESGEVDEESLIYNAGMNPKAHESDSLPAPGPDALAQSERLTARIREEIASVGGWMPFSRYMELALYAPGLGYYSGGAMKFGKRGDDGSDFVTAPEMSPLFSATLARPVAQALRDSGTRNLMEFGAGTGKLAAGLLNALKALDVPFDSYSIVDLSGELQQRQRATIDADAPELASKVRWLSALPGQFEGVVIGNEVLDAMPVRLVVRKLGDWHERGVIWSHDHFAFDDKPLLAALDNPLLAEIDTTIDEVNDEPFIEYVSETHEAALAFTRTICTMLTRGAAFFIDYGFPRREFYHAQRAQGTLMCHYRHRAHGDPFLYPGLQDITAHVEFSGIAEAGTEAGADLLGFTSQARFLMNAGITDALSDLDPTDVRRFLPAANAVQKLLSEAEMGELFKVIAFSRGIDETIAAFSSGDRSHTL</sequence>